<protein>
    <submittedName>
        <fullName evidence="1">Uncharacterized protein</fullName>
    </submittedName>
</protein>
<evidence type="ECO:0000313" key="2">
    <source>
        <dbReference type="Proteomes" id="UP000828941"/>
    </source>
</evidence>
<accession>A0ACB9N963</accession>
<sequence>MTVQANDQNLKPSPCNIFDPKSQSEQISGSNLALLYIALFCSAFGISGLRATLPAQGADQFDEKNPKDARQLSSFFNILMFAMCIGGAVSLTVIVGIQTKKGWDWGFGLSLPLFGLLYSVPLGYHSTEFMFME</sequence>
<evidence type="ECO:0000313" key="1">
    <source>
        <dbReference type="EMBL" id="KAI4332432.1"/>
    </source>
</evidence>
<organism evidence="1 2">
    <name type="scientific">Bauhinia variegata</name>
    <name type="common">Purple orchid tree</name>
    <name type="synonym">Phanera variegata</name>
    <dbReference type="NCBI Taxonomy" id="167791"/>
    <lineage>
        <taxon>Eukaryota</taxon>
        <taxon>Viridiplantae</taxon>
        <taxon>Streptophyta</taxon>
        <taxon>Embryophyta</taxon>
        <taxon>Tracheophyta</taxon>
        <taxon>Spermatophyta</taxon>
        <taxon>Magnoliopsida</taxon>
        <taxon>eudicotyledons</taxon>
        <taxon>Gunneridae</taxon>
        <taxon>Pentapetalae</taxon>
        <taxon>rosids</taxon>
        <taxon>fabids</taxon>
        <taxon>Fabales</taxon>
        <taxon>Fabaceae</taxon>
        <taxon>Cercidoideae</taxon>
        <taxon>Cercideae</taxon>
        <taxon>Bauhiniinae</taxon>
        <taxon>Bauhinia</taxon>
    </lineage>
</organism>
<comment type="caution">
    <text evidence="1">The sequence shown here is derived from an EMBL/GenBank/DDBJ whole genome shotgun (WGS) entry which is preliminary data.</text>
</comment>
<dbReference type="EMBL" id="CM039432">
    <property type="protein sequence ID" value="KAI4332432.1"/>
    <property type="molecule type" value="Genomic_DNA"/>
</dbReference>
<dbReference type="Proteomes" id="UP000828941">
    <property type="component" value="Chromosome 7"/>
</dbReference>
<keyword evidence="2" id="KW-1185">Reference proteome</keyword>
<gene>
    <name evidence="1" type="ORF">L6164_017342</name>
</gene>
<reference evidence="1 2" key="1">
    <citation type="journal article" date="2022" name="DNA Res.">
        <title>Chromosomal-level genome assembly of the orchid tree Bauhinia variegata (Leguminosae; Cercidoideae) supports the allotetraploid origin hypothesis of Bauhinia.</title>
        <authorList>
            <person name="Zhong Y."/>
            <person name="Chen Y."/>
            <person name="Zheng D."/>
            <person name="Pang J."/>
            <person name="Liu Y."/>
            <person name="Luo S."/>
            <person name="Meng S."/>
            <person name="Qian L."/>
            <person name="Wei D."/>
            <person name="Dai S."/>
            <person name="Zhou R."/>
        </authorList>
    </citation>
    <scope>NUCLEOTIDE SEQUENCE [LARGE SCALE GENOMIC DNA]</scope>
    <source>
        <strain evidence="1">BV-YZ2020</strain>
    </source>
</reference>
<name>A0ACB9N963_BAUVA</name>
<proteinExistence type="predicted"/>